<sequence>KHKNVCVTDLEANMKPCNAKSNKSKKIGDDEDKSINRTEGVTRTKPTVAASFKEEELQDTVLPKITSVHCKLDNDKTSQASLNSSARIELVPADFTSRCVNILNRKIEQPNIETVASCISNFYNEQQSFVKSKDTLVFVPPVVELKETKVMYQVSAQESSMPSGEIILETLDDLGADCQYVIL</sequence>
<dbReference type="Proteomes" id="UP001445076">
    <property type="component" value="Unassembled WGS sequence"/>
</dbReference>
<evidence type="ECO:0000313" key="1">
    <source>
        <dbReference type="EMBL" id="KAK8739844.1"/>
    </source>
</evidence>
<gene>
    <name evidence="1" type="ORF">OTU49_003225</name>
</gene>
<proteinExistence type="predicted"/>
<feature type="non-terminal residue" evidence="1">
    <location>
        <position position="1"/>
    </location>
</feature>
<name>A0AAW0XPA8_CHEQU</name>
<keyword evidence="2" id="KW-1185">Reference proteome</keyword>
<evidence type="ECO:0000313" key="2">
    <source>
        <dbReference type="Proteomes" id="UP001445076"/>
    </source>
</evidence>
<dbReference type="AlphaFoldDB" id="A0AAW0XPA8"/>
<accession>A0AAW0XPA8</accession>
<reference evidence="1 2" key="1">
    <citation type="journal article" date="2024" name="BMC Genomics">
        <title>Genome assembly of redclaw crayfish (Cherax quadricarinatus) provides insights into its immune adaptation and hypoxia tolerance.</title>
        <authorList>
            <person name="Liu Z."/>
            <person name="Zheng J."/>
            <person name="Li H."/>
            <person name="Fang K."/>
            <person name="Wang S."/>
            <person name="He J."/>
            <person name="Zhou D."/>
            <person name="Weng S."/>
            <person name="Chi M."/>
            <person name="Gu Z."/>
            <person name="He J."/>
            <person name="Li F."/>
            <person name="Wang M."/>
        </authorList>
    </citation>
    <scope>NUCLEOTIDE SEQUENCE [LARGE SCALE GENOMIC DNA]</scope>
    <source>
        <strain evidence="1">ZL_2023a</strain>
    </source>
</reference>
<feature type="non-terminal residue" evidence="1">
    <location>
        <position position="183"/>
    </location>
</feature>
<comment type="caution">
    <text evidence="1">The sequence shown here is derived from an EMBL/GenBank/DDBJ whole genome shotgun (WGS) entry which is preliminary data.</text>
</comment>
<protein>
    <submittedName>
        <fullName evidence="1">Uncharacterized protein</fullName>
    </submittedName>
</protein>
<dbReference type="EMBL" id="JARKIK010000035">
    <property type="protein sequence ID" value="KAK8739844.1"/>
    <property type="molecule type" value="Genomic_DNA"/>
</dbReference>
<organism evidence="1 2">
    <name type="scientific">Cherax quadricarinatus</name>
    <name type="common">Australian red claw crayfish</name>
    <dbReference type="NCBI Taxonomy" id="27406"/>
    <lineage>
        <taxon>Eukaryota</taxon>
        <taxon>Metazoa</taxon>
        <taxon>Ecdysozoa</taxon>
        <taxon>Arthropoda</taxon>
        <taxon>Crustacea</taxon>
        <taxon>Multicrustacea</taxon>
        <taxon>Malacostraca</taxon>
        <taxon>Eumalacostraca</taxon>
        <taxon>Eucarida</taxon>
        <taxon>Decapoda</taxon>
        <taxon>Pleocyemata</taxon>
        <taxon>Astacidea</taxon>
        <taxon>Parastacoidea</taxon>
        <taxon>Parastacidae</taxon>
        <taxon>Cherax</taxon>
    </lineage>
</organism>